<gene>
    <name evidence="3" type="primary">LOC104601519</name>
</gene>
<protein>
    <submittedName>
        <fullName evidence="3">Outer envelope protein 61-like</fullName>
    </submittedName>
</protein>
<dbReference type="InParanoid" id="A0A1U8Q5W5"/>
<dbReference type="InterPro" id="IPR053319">
    <property type="entry name" value="OEP61"/>
</dbReference>
<evidence type="ECO:0000256" key="1">
    <source>
        <dbReference type="SAM" id="MobiDB-lite"/>
    </source>
</evidence>
<keyword evidence="2" id="KW-1185">Reference proteome</keyword>
<dbReference type="KEGG" id="nnu:104601519"/>
<sequence length="246" mass="27562">MKRLFHNFISNVDPETLASLNSENSGTVFPEMFNIASNMISNMSPEELQKILQVASSFQGSNPYFLEGDSEMRMKNSNSGPLPPDVPKTSADMTSKMSPYELQKIFQLASSLKERDSVITAMTMTNKRPISDKTLKVSVPSGVSSVNKNHDVGESRSCRLLSDFEMDPFPPNFPPSTCDMQDQMRNQLKDPAMQQMFTSIIKNMSPEMMSTMSEQFGMKLSREDPEKAQQVMSSLSPEDLDRMVPS</sequence>
<dbReference type="PANTHER" id="PTHR48433">
    <property type="entry name" value="OUTER ENVELOPE PROTEIN 61-LIKE"/>
    <property type="match status" value="1"/>
</dbReference>
<organism evidence="2 3">
    <name type="scientific">Nelumbo nucifera</name>
    <name type="common">Sacred lotus</name>
    <dbReference type="NCBI Taxonomy" id="4432"/>
    <lineage>
        <taxon>Eukaryota</taxon>
        <taxon>Viridiplantae</taxon>
        <taxon>Streptophyta</taxon>
        <taxon>Embryophyta</taxon>
        <taxon>Tracheophyta</taxon>
        <taxon>Spermatophyta</taxon>
        <taxon>Magnoliopsida</taxon>
        <taxon>Proteales</taxon>
        <taxon>Nelumbonaceae</taxon>
        <taxon>Nelumbo</taxon>
    </lineage>
</organism>
<proteinExistence type="predicted"/>
<accession>A0A1U8Q5W5</accession>
<dbReference type="PANTHER" id="PTHR48433:SF1">
    <property type="entry name" value="OUTER ENVELOPE PROTEIN 61-LIKE"/>
    <property type="match status" value="1"/>
</dbReference>
<dbReference type="AlphaFoldDB" id="A0A1U8Q5W5"/>
<feature type="region of interest" description="Disordered" evidence="1">
    <location>
        <begin position="219"/>
        <end position="246"/>
    </location>
</feature>
<evidence type="ECO:0000313" key="3">
    <source>
        <dbReference type="RefSeq" id="XP_019053987.1"/>
    </source>
</evidence>
<dbReference type="Proteomes" id="UP000189703">
    <property type="component" value="Unplaced"/>
</dbReference>
<dbReference type="OrthoDB" id="1937590at2759"/>
<name>A0A1U8Q5W5_NELNU</name>
<reference evidence="3" key="1">
    <citation type="submission" date="2025-08" db="UniProtKB">
        <authorList>
            <consortium name="RefSeq"/>
        </authorList>
    </citation>
    <scope>IDENTIFICATION</scope>
</reference>
<dbReference type="RefSeq" id="XP_019053987.1">
    <property type="nucleotide sequence ID" value="XM_019198442.1"/>
</dbReference>
<evidence type="ECO:0000313" key="2">
    <source>
        <dbReference type="Proteomes" id="UP000189703"/>
    </source>
</evidence>
<dbReference type="GeneID" id="104601519"/>